<name>A0ABV2QIG8_9MICO</name>
<accession>A0ABV2QIG8</accession>
<proteinExistence type="predicted"/>
<protein>
    <submittedName>
        <fullName evidence="1">Uncharacterized protein</fullName>
    </submittedName>
</protein>
<dbReference type="RefSeq" id="WP_354023044.1">
    <property type="nucleotide sequence ID" value="NZ_JBEPSJ010000001.1"/>
</dbReference>
<gene>
    <name evidence="1" type="ORF">ABIE21_000326</name>
</gene>
<organism evidence="1 2">
    <name type="scientific">Conyzicola nivalis</name>
    <dbReference type="NCBI Taxonomy" id="1477021"/>
    <lineage>
        <taxon>Bacteria</taxon>
        <taxon>Bacillati</taxon>
        <taxon>Actinomycetota</taxon>
        <taxon>Actinomycetes</taxon>
        <taxon>Micrococcales</taxon>
        <taxon>Microbacteriaceae</taxon>
        <taxon>Conyzicola</taxon>
    </lineage>
</organism>
<dbReference type="EMBL" id="JBEPSJ010000001">
    <property type="protein sequence ID" value="MET4580836.1"/>
    <property type="molecule type" value="Genomic_DNA"/>
</dbReference>
<reference evidence="1 2" key="1">
    <citation type="submission" date="2024-06" db="EMBL/GenBank/DDBJ databases">
        <title>Sorghum-associated microbial communities from plants grown in Nebraska, USA.</title>
        <authorList>
            <person name="Schachtman D."/>
        </authorList>
    </citation>
    <scope>NUCLEOTIDE SEQUENCE [LARGE SCALE GENOMIC DNA]</scope>
    <source>
        <strain evidence="1 2">2857</strain>
    </source>
</reference>
<comment type="caution">
    <text evidence="1">The sequence shown here is derived from an EMBL/GenBank/DDBJ whole genome shotgun (WGS) entry which is preliminary data.</text>
</comment>
<evidence type="ECO:0000313" key="2">
    <source>
        <dbReference type="Proteomes" id="UP001549257"/>
    </source>
</evidence>
<evidence type="ECO:0000313" key="1">
    <source>
        <dbReference type="EMBL" id="MET4580836.1"/>
    </source>
</evidence>
<sequence>MVTLEDLAALRPQGIDFEAVGHLVTIMPTAHTRKLGMGVPDVKLDWQVLSDGNTVGYIEAGQNVILAWKPFELDDGTPAEVTSIDEAVEFLAADPPKLRHNHNKHPHKKR</sequence>
<keyword evidence="2" id="KW-1185">Reference proteome</keyword>
<dbReference type="Proteomes" id="UP001549257">
    <property type="component" value="Unassembled WGS sequence"/>
</dbReference>